<dbReference type="InterPro" id="IPR016084">
    <property type="entry name" value="Haem_Oase-like_multi-hlx"/>
</dbReference>
<dbReference type="AlphaFoldDB" id="A0A1H1PL77"/>
<dbReference type="STRING" id="1249933.SAMN04489797_0909"/>
<dbReference type="Gene3D" id="1.20.910.10">
    <property type="entry name" value="Heme oxygenase-like"/>
    <property type="match status" value="1"/>
</dbReference>
<name>A0A1H1PL77_9FLAO</name>
<dbReference type="RefSeq" id="WP_092444684.1">
    <property type="nucleotide sequence ID" value="NZ_LT629774.1"/>
</dbReference>
<dbReference type="Proteomes" id="UP000198963">
    <property type="component" value="Chromosome I"/>
</dbReference>
<evidence type="ECO:0000313" key="1">
    <source>
        <dbReference type="EMBL" id="SDS11916.1"/>
    </source>
</evidence>
<accession>A0A1H1PL77</accession>
<dbReference type="Pfam" id="PF11251">
    <property type="entry name" value="DUF3050"/>
    <property type="match status" value="1"/>
</dbReference>
<reference evidence="1 2" key="1">
    <citation type="submission" date="2016-10" db="EMBL/GenBank/DDBJ databases">
        <authorList>
            <person name="Varghese N."/>
            <person name="Submissions S."/>
        </authorList>
    </citation>
    <scope>NUCLEOTIDE SEQUENCE [LARGE SCALE GENOMIC DNA]</scope>
    <source>
        <strain evidence="1 2">RHA_55</strain>
    </source>
</reference>
<dbReference type="EMBL" id="LT629774">
    <property type="protein sequence ID" value="SDS11916.1"/>
    <property type="molecule type" value="Genomic_DNA"/>
</dbReference>
<dbReference type="SUPFAM" id="SSF48613">
    <property type="entry name" value="Heme oxygenase-like"/>
    <property type="match status" value="1"/>
</dbReference>
<organism evidence="1 2">
    <name type="scientific">Winogradskyella sediminis</name>
    <dbReference type="NCBI Taxonomy" id="1382466"/>
    <lineage>
        <taxon>Bacteria</taxon>
        <taxon>Pseudomonadati</taxon>
        <taxon>Bacteroidota</taxon>
        <taxon>Flavobacteriia</taxon>
        <taxon>Flavobacteriales</taxon>
        <taxon>Flavobacteriaceae</taxon>
        <taxon>Winogradskyella</taxon>
    </lineage>
</organism>
<sequence>MTIAHIENELTALRAELNAHKLYSALSSIDDIKTFMEQHVFAVWDFMSLLKALQTQLTNTSVPWAPVQNPSTARFINEIVLGEESDVNELGEPKSHYEMYLDAMHQVGASTLSIEQFVDYIRHGDSVSIAAEKVTLNAETLKFVDFTFKVIATNEPHKIASAFTFGREDVIPDMFFQIINQSKTSDNTYSKLTYYLKRHIELDGDEHGPLSLKMIEELCDSDEQKWQETLNIAKDALMHRIALWDGIYNLITSEVNV</sequence>
<keyword evidence="2" id="KW-1185">Reference proteome</keyword>
<proteinExistence type="predicted"/>
<evidence type="ECO:0008006" key="3">
    <source>
        <dbReference type="Google" id="ProtNLM"/>
    </source>
</evidence>
<dbReference type="InterPro" id="IPR024423">
    <property type="entry name" value="DUF3050"/>
</dbReference>
<protein>
    <recommendedName>
        <fullName evidence="3">DUF3050 domain-containing protein</fullName>
    </recommendedName>
</protein>
<gene>
    <name evidence="1" type="ORF">SAMN04489797_0909</name>
</gene>
<evidence type="ECO:0000313" key="2">
    <source>
        <dbReference type="Proteomes" id="UP000198963"/>
    </source>
</evidence>